<proteinExistence type="predicted"/>
<evidence type="ECO:0000313" key="2">
    <source>
        <dbReference type="Proteomes" id="UP001196413"/>
    </source>
</evidence>
<dbReference type="AlphaFoldDB" id="A0AAD5MCB3"/>
<keyword evidence="2" id="KW-1185">Reference proteome</keyword>
<evidence type="ECO:0000313" key="1">
    <source>
        <dbReference type="EMBL" id="KAJ1355965.1"/>
    </source>
</evidence>
<accession>A0AAD5MCB3</accession>
<protein>
    <submittedName>
        <fullName evidence="1">Uncharacterized protein</fullName>
    </submittedName>
</protein>
<reference evidence="1" key="1">
    <citation type="submission" date="2021-06" db="EMBL/GenBank/DDBJ databases">
        <title>Parelaphostrongylus tenuis whole genome reference sequence.</title>
        <authorList>
            <person name="Garwood T.J."/>
            <person name="Larsen P.A."/>
            <person name="Fountain-Jones N.M."/>
            <person name="Garbe J.R."/>
            <person name="Macchietto M.G."/>
            <person name="Kania S.A."/>
            <person name="Gerhold R.W."/>
            <person name="Richards J.E."/>
            <person name="Wolf T.M."/>
        </authorList>
    </citation>
    <scope>NUCLEOTIDE SEQUENCE</scope>
    <source>
        <strain evidence="1">MNPRO001-30</strain>
        <tissue evidence="1">Meninges</tissue>
    </source>
</reference>
<dbReference type="Proteomes" id="UP001196413">
    <property type="component" value="Unassembled WGS sequence"/>
</dbReference>
<dbReference type="EMBL" id="JAHQIW010002647">
    <property type="protein sequence ID" value="KAJ1355965.1"/>
    <property type="molecule type" value="Genomic_DNA"/>
</dbReference>
<sequence length="65" mass="7166">MRIWRNYGGKACNYVGVASDFITDVLKAQGRRAGLFPTVISAILDQLTVKTTYTPLKCEEGLSVE</sequence>
<name>A0AAD5MCB3_PARTN</name>
<comment type="caution">
    <text evidence="1">The sequence shown here is derived from an EMBL/GenBank/DDBJ whole genome shotgun (WGS) entry which is preliminary data.</text>
</comment>
<organism evidence="1 2">
    <name type="scientific">Parelaphostrongylus tenuis</name>
    <name type="common">Meningeal worm</name>
    <dbReference type="NCBI Taxonomy" id="148309"/>
    <lineage>
        <taxon>Eukaryota</taxon>
        <taxon>Metazoa</taxon>
        <taxon>Ecdysozoa</taxon>
        <taxon>Nematoda</taxon>
        <taxon>Chromadorea</taxon>
        <taxon>Rhabditida</taxon>
        <taxon>Rhabditina</taxon>
        <taxon>Rhabditomorpha</taxon>
        <taxon>Strongyloidea</taxon>
        <taxon>Metastrongylidae</taxon>
        <taxon>Parelaphostrongylus</taxon>
    </lineage>
</organism>
<gene>
    <name evidence="1" type="ORF">KIN20_013566</name>
</gene>